<evidence type="ECO:0000256" key="1">
    <source>
        <dbReference type="SAM" id="MobiDB-lite"/>
    </source>
</evidence>
<dbReference type="EMBL" id="NBAG03000462">
    <property type="protein sequence ID" value="PNI21756.1"/>
    <property type="molecule type" value="Genomic_DNA"/>
</dbReference>
<proteinExistence type="predicted"/>
<comment type="caution">
    <text evidence="2">The sequence shown here is derived from an EMBL/GenBank/DDBJ whole genome shotgun (WGS) entry which is preliminary data.</text>
</comment>
<accession>A0A2J8JG47</accession>
<sequence>GAGRGGAVSRVQAGPGSPRRARGRQQVQPLGKQRPAPWPGLRR</sequence>
<protein>
    <submittedName>
        <fullName evidence="2">CCDC137 isoform 6</fullName>
    </submittedName>
</protein>
<dbReference type="Proteomes" id="UP000236370">
    <property type="component" value="Unassembled WGS sequence"/>
</dbReference>
<organism evidence="2 3">
    <name type="scientific">Pan troglodytes</name>
    <name type="common">Chimpanzee</name>
    <dbReference type="NCBI Taxonomy" id="9598"/>
    <lineage>
        <taxon>Eukaryota</taxon>
        <taxon>Metazoa</taxon>
        <taxon>Chordata</taxon>
        <taxon>Craniata</taxon>
        <taxon>Vertebrata</taxon>
        <taxon>Euteleostomi</taxon>
        <taxon>Mammalia</taxon>
        <taxon>Eutheria</taxon>
        <taxon>Euarchontoglires</taxon>
        <taxon>Primates</taxon>
        <taxon>Haplorrhini</taxon>
        <taxon>Catarrhini</taxon>
        <taxon>Hominidae</taxon>
        <taxon>Pan</taxon>
    </lineage>
</organism>
<name>A0A2J8JG47_PANTR</name>
<feature type="non-terminal residue" evidence="2">
    <location>
        <position position="1"/>
    </location>
</feature>
<feature type="region of interest" description="Disordered" evidence="1">
    <location>
        <begin position="1"/>
        <end position="43"/>
    </location>
</feature>
<dbReference type="AlphaFoldDB" id="A0A2J8JG47"/>
<gene>
    <name evidence="2" type="ORF">CK820_G0047981</name>
</gene>
<reference evidence="2 3" key="1">
    <citation type="submission" date="2017-12" db="EMBL/GenBank/DDBJ databases">
        <title>High-resolution comparative analysis of great ape genomes.</title>
        <authorList>
            <person name="Pollen A."/>
            <person name="Hastie A."/>
            <person name="Hormozdiari F."/>
            <person name="Dougherty M."/>
            <person name="Liu R."/>
            <person name="Chaisson M."/>
            <person name="Hoppe E."/>
            <person name="Hill C."/>
            <person name="Pang A."/>
            <person name="Hillier L."/>
            <person name="Baker C."/>
            <person name="Armstrong J."/>
            <person name="Shendure J."/>
            <person name="Paten B."/>
            <person name="Wilson R."/>
            <person name="Chao H."/>
            <person name="Schneider V."/>
            <person name="Ventura M."/>
            <person name="Kronenberg Z."/>
            <person name="Murali S."/>
            <person name="Gordon D."/>
            <person name="Cantsilieris S."/>
            <person name="Munson K."/>
            <person name="Nelson B."/>
            <person name="Raja A."/>
            <person name="Underwood J."/>
            <person name="Diekhans M."/>
            <person name="Fiddes I."/>
            <person name="Haussler D."/>
            <person name="Eichler E."/>
        </authorList>
    </citation>
    <scope>NUCLEOTIDE SEQUENCE [LARGE SCALE GENOMIC DNA]</scope>
    <source>
        <strain evidence="2">Yerkes chimp pedigree #C0471</strain>
    </source>
</reference>
<evidence type="ECO:0000313" key="2">
    <source>
        <dbReference type="EMBL" id="PNI21756.1"/>
    </source>
</evidence>
<evidence type="ECO:0000313" key="3">
    <source>
        <dbReference type="Proteomes" id="UP000236370"/>
    </source>
</evidence>